<sequence length="142" mass="15215">MSFHDLPPDIRDRSLTDPRLAADVIDLIIGDEARACGSVGLMLCDDADRGLQPVILTDVPENASSDGLRQLLELLLPVVAEDRGSVLIGRGRRRGVAPNDLDREWHQLAIDSCAAAGVRLLGFHLATRDGVFALPEPLSAAS</sequence>
<accession>A0A1H9XWJ6</accession>
<reference evidence="2" key="1">
    <citation type="submission" date="2016-10" db="EMBL/GenBank/DDBJ databases">
        <authorList>
            <person name="Varghese N."/>
            <person name="Submissions S."/>
        </authorList>
    </citation>
    <scope>NUCLEOTIDE SEQUENCE [LARGE SCALE GENOMIC DNA]</scope>
    <source>
        <strain evidence="2">CGMCC 1.6963</strain>
    </source>
</reference>
<proteinExistence type="predicted"/>
<name>A0A1H9XWJ6_9MICO</name>
<evidence type="ECO:0000313" key="1">
    <source>
        <dbReference type="EMBL" id="SES50053.1"/>
    </source>
</evidence>
<dbReference type="Proteomes" id="UP000199019">
    <property type="component" value="Unassembled WGS sequence"/>
</dbReference>
<gene>
    <name evidence="1" type="ORF">SAMN05216199_0597</name>
</gene>
<dbReference type="OrthoDB" id="3822678at2"/>
<protein>
    <submittedName>
        <fullName evidence="1">Uncharacterized protein</fullName>
    </submittedName>
</protein>
<dbReference type="AlphaFoldDB" id="A0A1H9XWJ6"/>
<dbReference type="EMBL" id="FOHB01000017">
    <property type="protein sequence ID" value="SES50053.1"/>
    <property type="molecule type" value="Genomic_DNA"/>
</dbReference>
<organism evidence="1 2">
    <name type="scientific">Pedococcus cremeus</name>
    <dbReference type="NCBI Taxonomy" id="587636"/>
    <lineage>
        <taxon>Bacteria</taxon>
        <taxon>Bacillati</taxon>
        <taxon>Actinomycetota</taxon>
        <taxon>Actinomycetes</taxon>
        <taxon>Micrococcales</taxon>
        <taxon>Intrasporangiaceae</taxon>
        <taxon>Pedococcus</taxon>
    </lineage>
</organism>
<evidence type="ECO:0000313" key="2">
    <source>
        <dbReference type="Proteomes" id="UP000199019"/>
    </source>
</evidence>
<dbReference type="RefSeq" id="WP_091763386.1">
    <property type="nucleotide sequence ID" value="NZ_FOHB01000017.1"/>
</dbReference>
<keyword evidence="2" id="KW-1185">Reference proteome</keyword>